<dbReference type="HOGENOM" id="CLU_037484_0_0_1"/>
<dbReference type="eggNOG" id="ENOG502SP1J">
    <property type="taxonomic scope" value="Eukaryota"/>
</dbReference>
<dbReference type="AlphaFoldDB" id="H3GNN0"/>
<dbReference type="VEuPathDB" id="FungiDB:KRP23_7018"/>
<dbReference type="VEuPathDB" id="FungiDB:KRP22_12115"/>
<evidence type="ECO:0008006" key="3">
    <source>
        <dbReference type="Google" id="ProtNLM"/>
    </source>
</evidence>
<reference evidence="1" key="2">
    <citation type="submission" date="2015-06" db="UniProtKB">
        <authorList>
            <consortium name="EnsemblProtists"/>
        </authorList>
    </citation>
    <scope>IDENTIFICATION</scope>
    <source>
        <strain evidence="1">Pr102</strain>
    </source>
</reference>
<dbReference type="PANTHER" id="PTHR40866">
    <property type="entry name" value="BED-TYPE DOMAIN-CONTAINING PROTEIN"/>
    <property type="match status" value="1"/>
</dbReference>
<dbReference type="InParanoid" id="H3GNN0"/>
<accession>H3GNN0</accession>
<dbReference type="Proteomes" id="UP000005238">
    <property type="component" value="Unassembled WGS sequence"/>
</dbReference>
<keyword evidence="2" id="KW-1185">Reference proteome</keyword>
<dbReference type="EnsemblProtists" id="Phyra78224">
    <property type="protein sequence ID" value="Phyra78224"/>
    <property type="gene ID" value="Phyra78224"/>
</dbReference>
<dbReference type="PANTHER" id="PTHR40866:SF1">
    <property type="entry name" value="BED-TYPE DOMAIN-CONTAINING PROTEIN"/>
    <property type="match status" value="1"/>
</dbReference>
<evidence type="ECO:0000313" key="2">
    <source>
        <dbReference type="Proteomes" id="UP000005238"/>
    </source>
</evidence>
<reference evidence="2" key="1">
    <citation type="journal article" date="2006" name="Science">
        <title>Phytophthora genome sequences uncover evolutionary origins and mechanisms of pathogenesis.</title>
        <authorList>
            <person name="Tyler B.M."/>
            <person name="Tripathy S."/>
            <person name="Zhang X."/>
            <person name="Dehal P."/>
            <person name="Jiang R.H."/>
            <person name="Aerts A."/>
            <person name="Arredondo F.D."/>
            <person name="Baxter L."/>
            <person name="Bensasson D."/>
            <person name="Beynon J.L."/>
            <person name="Chapman J."/>
            <person name="Damasceno C.M."/>
            <person name="Dorrance A.E."/>
            <person name="Dou D."/>
            <person name="Dickerman A.W."/>
            <person name="Dubchak I.L."/>
            <person name="Garbelotto M."/>
            <person name="Gijzen M."/>
            <person name="Gordon S.G."/>
            <person name="Govers F."/>
            <person name="Grunwald N.J."/>
            <person name="Huang W."/>
            <person name="Ivors K.L."/>
            <person name="Jones R.W."/>
            <person name="Kamoun S."/>
            <person name="Krampis K."/>
            <person name="Lamour K.H."/>
            <person name="Lee M.K."/>
            <person name="McDonald W.H."/>
            <person name="Medina M."/>
            <person name="Meijer H.J."/>
            <person name="Nordberg E.K."/>
            <person name="Maclean D.J."/>
            <person name="Ospina-Giraldo M.D."/>
            <person name="Morris P.F."/>
            <person name="Phuntumart V."/>
            <person name="Putnam N.H."/>
            <person name="Rash S."/>
            <person name="Rose J.K."/>
            <person name="Sakihama Y."/>
            <person name="Salamov A.A."/>
            <person name="Savidor A."/>
            <person name="Scheuring C.F."/>
            <person name="Smith B.M."/>
            <person name="Sobral B.W."/>
            <person name="Terry A."/>
            <person name="Torto-Alalibo T.A."/>
            <person name="Win J."/>
            <person name="Xu Z."/>
            <person name="Zhang H."/>
            <person name="Grigoriev I.V."/>
            <person name="Rokhsar D.S."/>
            <person name="Boore J.L."/>
        </authorList>
    </citation>
    <scope>NUCLEOTIDE SEQUENCE [LARGE SCALE GENOMIC DNA]</scope>
    <source>
        <strain evidence="2">Pr102</strain>
    </source>
</reference>
<name>H3GNN0_PHYRM</name>
<protein>
    <recommendedName>
        <fullName evidence="3">HAT C-terminal dimerisation domain-containing protein</fullName>
    </recommendedName>
</protein>
<evidence type="ECO:0000313" key="1">
    <source>
        <dbReference type="EnsemblProtists" id="Phyra78224"/>
    </source>
</evidence>
<dbReference type="VEuPathDB" id="FungiDB:KRP22_8222"/>
<dbReference type="InterPro" id="IPR012337">
    <property type="entry name" value="RNaseH-like_sf"/>
</dbReference>
<dbReference type="EMBL" id="DS566027">
    <property type="status" value="NOT_ANNOTATED_CDS"/>
    <property type="molecule type" value="Genomic_DNA"/>
</dbReference>
<dbReference type="SUPFAM" id="SSF53098">
    <property type="entry name" value="Ribonuclease H-like"/>
    <property type="match status" value="1"/>
</dbReference>
<dbReference type="OMA" id="DNCATIQ"/>
<organism evidence="1 2">
    <name type="scientific">Phytophthora ramorum</name>
    <name type="common">Sudden oak death agent</name>
    <dbReference type="NCBI Taxonomy" id="164328"/>
    <lineage>
        <taxon>Eukaryota</taxon>
        <taxon>Sar</taxon>
        <taxon>Stramenopiles</taxon>
        <taxon>Oomycota</taxon>
        <taxon>Peronosporomycetes</taxon>
        <taxon>Peronosporales</taxon>
        <taxon>Peronosporaceae</taxon>
        <taxon>Phytophthora</taxon>
    </lineage>
</organism>
<proteinExistence type="predicted"/>
<sequence>MAKNADICRVLFAALPDHASTAPLTRSMSRLKPICSKTLKWYMAETTKAVERAIAAIIPSIFGVMYDGWLCFVEHFVATYIVFWRDDQLHCVLLAVAPLDEADQSAASHVAFIRNILAIYGQSPAHLRFLIGDNCATIQLTATMFGIPLVGCASHRLNLATKRCGRVGGGATHPKNRAELRRHTPLAPLRANATRWSSRLMMLERKTRSMSAVRVVFDKMTEIYPVTEEYLLPDAHIVHSPAFESPVVKVAGARGEELTPEELEVLEPFELEAAAEPTPATSPIVAAILPTSNLCERLFSQRKLVMTPQRSSLLPVNIEMIVFLRTNPVADEN</sequence>